<dbReference type="Pfam" id="PF11538">
    <property type="entry name" value="Snurportin1"/>
    <property type="match status" value="1"/>
</dbReference>
<dbReference type="STRING" id="650164.K5X267"/>
<dbReference type="RefSeq" id="XP_007394689.1">
    <property type="nucleotide sequence ID" value="XM_007394627.1"/>
</dbReference>
<comment type="subcellular location">
    <subcellularLocation>
        <location evidence="3">Cytoplasm</location>
    </subcellularLocation>
    <subcellularLocation>
        <location evidence="2">Nucleus</location>
    </subcellularLocation>
</comment>
<evidence type="ECO:0000256" key="2">
    <source>
        <dbReference type="ARBA" id="ARBA00004123"/>
    </source>
</evidence>
<evidence type="ECO:0000256" key="10">
    <source>
        <dbReference type="SAM" id="MobiDB-lite"/>
    </source>
</evidence>
<evidence type="ECO:0000259" key="11">
    <source>
        <dbReference type="Pfam" id="PF11538"/>
    </source>
</evidence>
<feature type="domain" description="Snurportin-1 m3G cap-binding" evidence="12">
    <location>
        <begin position="178"/>
        <end position="292"/>
    </location>
</feature>
<feature type="region of interest" description="Disordered" evidence="10">
    <location>
        <begin position="1"/>
        <end position="149"/>
    </location>
</feature>
<dbReference type="InterPro" id="IPR017336">
    <property type="entry name" value="Snurportin-1"/>
</dbReference>
<feature type="compositionally biased region" description="Basic residues" evidence="10">
    <location>
        <begin position="123"/>
        <end position="136"/>
    </location>
</feature>
<evidence type="ECO:0000256" key="4">
    <source>
        <dbReference type="ARBA" id="ARBA00007540"/>
    </source>
</evidence>
<proteinExistence type="inferred from homology"/>
<dbReference type="GO" id="GO:0005634">
    <property type="term" value="C:nucleus"/>
    <property type="evidence" value="ECO:0007669"/>
    <property type="project" value="UniProtKB-SubCell"/>
</dbReference>
<keyword evidence="6" id="KW-0813">Transport</keyword>
<keyword evidence="7" id="KW-0963">Cytoplasm</keyword>
<organism evidence="13 14">
    <name type="scientific">Phanerochaete carnosa (strain HHB-10118-sp)</name>
    <name type="common">White-rot fungus</name>
    <name type="synonym">Peniophora carnosa</name>
    <dbReference type="NCBI Taxonomy" id="650164"/>
    <lineage>
        <taxon>Eukaryota</taxon>
        <taxon>Fungi</taxon>
        <taxon>Dikarya</taxon>
        <taxon>Basidiomycota</taxon>
        <taxon>Agaricomycotina</taxon>
        <taxon>Agaricomycetes</taxon>
        <taxon>Polyporales</taxon>
        <taxon>Phanerochaetaceae</taxon>
        <taxon>Phanerochaete</taxon>
    </lineage>
</organism>
<evidence type="ECO:0000313" key="13">
    <source>
        <dbReference type="EMBL" id="EKM56857.1"/>
    </source>
</evidence>
<dbReference type="AlphaFoldDB" id="K5X267"/>
<dbReference type="Pfam" id="PF21974">
    <property type="entry name" value="SPN1_m3Gcap_bd"/>
    <property type="match status" value="1"/>
</dbReference>
<name>K5X267_PHACS</name>
<evidence type="ECO:0000256" key="7">
    <source>
        <dbReference type="ARBA" id="ARBA00022490"/>
    </source>
</evidence>
<accession>K5X267</accession>
<evidence type="ECO:0000256" key="1">
    <source>
        <dbReference type="ARBA" id="ARBA00003975"/>
    </source>
</evidence>
<dbReference type="EMBL" id="JH930471">
    <property type="protein sequence ID" value="EKM56857.1"/>
    <property type="molecule type" value="Genomic_DNA"/>
</dbReference>
<protein>
    <recommendedName>
        <fullName evidence="5">Snurportin-1</fullName>
    </recommendedName>
</protein>
<sequence length="439" mass="48329">MSHTSRNTAQERKATYKTPPATVRNASTSQEARRQKALEEQKRRRAERFDSSRQLDFFADLTLGRSDDDDEGTEPAEPVREGVAQFATLLPPAAAGPSQPPTTADGTPRPMQDDALPAAFGTTKKKGKHNKKRRGGASKGQPTKPNSKWADKCMYAELLEITEDTEMSEWSTSQRADGIPQDIQSGWVAMTPVPAGKRCLAITHAPSGIAGLVSNTTLRSRLLGKCLMKPFPSSLPSHTVLDCILDEDWRDNGILHILDVVKWKGQDIADCETPFRFWWRDTRLSELASLPPPSIKPEPSASQYHFAYPTTLLPIPYHTNLSLDHLLNSLIPTTRVARTISISVPNYTSMSQELSGMDIDASATVELKTEDMVVKSDGILLYVAQATYEPGTSPLSLWVPVRAYIQDEVTGHPQSIDTAEGPLDVFERYVPLSGIFSGT</sequence>
<dbReference type="GO" id="GO:0003723">
    <property type="term" value="F:RNA binding"/>
    <property type="evidence" value="ECO:0007669"/>
    <property type="project" value="UniProtKB-KW"/>
</dbReference>
<dbReference type="InParanoid" id="K5X267"/>
<evidence type="ECO:0000256" key="6">
    <source>
        <dbReference type="ARBA" id="ARBA00022448"/>
    </source>
</evidence>
<keyword evidence="8" id="KW-0694">RNA-binding</keyword>
<evidence type="ECO:0000313" key="14">
    <source>
        <dbReference type="Proteomes" id="UP000008370"/>
    </source>
</evidence>
<dbReference type="GO" id="GO:0005737">
    <property type="term" value="C:cytoplasm"/>
    <property type="evidence" value="ECO:0007669"/>
    <property type="project" value="UniProtKB-SubCell"/>
</dbReference>
<keyword evidence="14" id="KW-1185">Reference proteome</keyword>
<dbReference type="InterPro" id="IPR047857">
    <property type="entry name" value="Snurportin1_C"/>
</dbReference>
<dbReference type="HOGENOM" id="CLU_048922_0_0_1"/>
<dbReference type="InterPro" id="IPR024721">
    <property type="entry name" value="Snurportin-1_N"/>
</dbReference>
<feature type="compositionally biased region" description="Basic and acidic residues" evidence="10">
    <location>
        <begin position="31"/>
        <end position="53"/>
    </location>
</feature>
<evidence type="ECO:0000256" key="9">
    <source>
        <dbReference type="ARBA" id="ARBA00023242"/>
    </source>
</evidence>
<dbReference type="GeneID" id="18908531"/>
<evidence type="ECO:0000256" key="3">
    <source>
        <dbReference type="ARBA" id="ARBA00004496"/>
    </source>
</evidence>
<evidence type="ECO:0000259" key="12">
    <source>
        <dbReference type="Pfam" id="PF21974"/>
    </source>
</evidence>
<gene>
    <name evidence="13" type="ORF">PHACADRAFT_141835</name>
</gene>
<dbReference type="KEGG" id="pco:PHACADRAFT_141835"/>
<dbReference type="Gene3D" id="3.30.470.30">
    <property type="entry name" value="DNA ligase/mRNA capping enzyme"/>
    <property type="match status" value="1"/>
</dbReference>
<dbReference type="PANTHER" id="PTHR13403:SF6">
    <property type="entry name" value="SNURPORTIN-1"/>
    <property type="match status" value="1"/>
</dbReference>
<feature type="domain" description="Snurportin-1 N-terminal" evidence="11">
    <location>
        <begin position="25"/>
        <end position="53"/>
    </location>
</feature>
<evidence type="ECO:0000256" key="8">
    <source>
        <dbReference type="ARBA" id="ARBA00022884"/>
    </source>
</evidence>
<reference evidence="13 14" key="1">
    <citation type="journal article" date="2012" name="BMC Genomics">
        <title>Comparative genomics of the white-rot fungi, Phanerochaete carnosa and P. chrysosporium, to elucidate the genetic basis of the distinct wood types they colonize.</title>
        <authorList>
            <person name="Suzuki H."/>
            <person name="MacDonald J."/>
            <person name="Syed K."/>
            <person name="Salamov A."/>
            <person name="Hori C."/>
            <person name="Aerts A."/>
            <person name="Henrissat B."/>
            <person name="Wiebenga A."/>
            <person name="vanKuyk P.A."/>
            <person name="Barry K."/>
            <person name="Lindquist E."/>
            <person name="LaButti K."/>
            <person name="Lapidus A."/>
            <person name="Lucas S."/>
            <person name="Coutinho P."/>
            <person name="Gong Y."/>
            <person name="Samejima M."/>
            <person name="Mahadevan R."/>
            <person name="Abou-Zaid M."/>
            <person name="de Vries R.P."/>
            <person name="Igarashi K."/>
            <person name="Yadav J.S."/>
            <person name="Grigoriev I.V."/>
            <person name="Master E.R."/>
        </authorList>
    </citation>
    <scope>NUCLEOTIDE SEQUENCE [LARGE SCALE GENOMIC DNA]</scope>
    <source>
        <strain evidence="13 14">HHB-10118-sp</strain>
    </source>
</reference>
<keyword evidence="9" id="KW-0539">Nucleus</keyword>
<comment type="similarity">
    <text evidence="4">Belongs to the snurportin family.</text>
</comment>
<dbReference type="PANTHER" id="PTHR13403">
    <property type="entry name" value="SNURPORTIN1 RNUT1 PROTEIN RNA, U TRANSPORTER 1"/>
    <property type="match status" value="1"/>
</dbReference>
<dbReference type="Proteomes" id="UP000008370">
    <property type="component" value="Unassembled WGS sequence"/>
</dbReference>
<evidence type="ECO:0000256" key="5">
    <source>
        <dbReference type="ARBA" id="ARBA00016034"/>
    </source>
</evidence>
<dbReference type="GO" id="GO:0061015">
    <property type="term" value="P:snRNA import into nucleus"/>
    <property type="evidence" value="ECO:0007669"/>
    <property type="project" value="InterPro"/>
</dbReference>
<comment type="function">
    <text evidence="1">Functions as an U snRNP-specific nuclear import adapter. Involved in the trimethylguanosine (m3G)-cap-dependent nuclear import of U snRNPs. Binds specifically to the terminal m3G-cap U snRNAs.</text>
</comment>
<dbReference type="OrthoDB" id="10003593at2759"/>